<comment type="caution">
    <text evidence="1">The sequence shown here is derived from an EMBL/GenBank/DDBJ whole genome shotgun (WGS) entry which is preliminary data.</text>
</comment>
<accession>A0ABT7HN52</accession>
<dbReference type="InterPro" id="IPR019276">
    <property type="entry name" value="DUF2303"/>
</dbReference>
<organism evidence="1 2">
    <name type="scientific">Campylobacter gastrosuis</name>
    <dbReference type="NCBI Taxonomy" id="2974576"/>
    <lineage>
        <taxon>Bacteria</taxon>
        <taxon>Pseudomonadati</taxon>
        <taxon>Campylobacterota</taxon>
        <taxon>Epsilonproteobacteria</taxon>
        <taxon>Campylobacterales</taxon>
        <taxon>Campylobacteraceae</taxon>
        <taxon>Campylobacter</taxon>
    </lineage>
</organism>
<keyword evidence="2" id="KW-1185">Reference proteome</keyword>
<protein>
    <submittedName>
        <fullName evidence="1">YfdQ family protein</fullName>
    </submittedName>
</protein>
<dbReference type="Proteomes" id="UP001173801">
    <property type="component" value="Unassembled WGS sequence"/>
</dbReference>
<dbReference type="EMBL" id="JANURM010000002">
    <property type="protein sequence ID" value="MDL0088142.1"/>
    <property type="molecule type" value="Genomic_DNA"/>
</dbReference>
<dbReference type="RefSeq" id="WP_284936784.1">
    <property type="nucleotide sequence ID" value="NZ_JANURM010000002.1"/>
</dbReference>
<reference evidence="1" key="2">
    <citation type="journal article" date="2023" name="Microorganisms">
        <title>Isolation and Genomic Characteristics of Cat-Borne Campylobacter felis sp. nov. and Sheep-Borne Campylobacter ovis sp. nov.</title>
        <authorList>
            <person name="Wang H."/>
            <person name="Li Y."/>
            <person name="Gu Y."/>
            <person name="Zhou G."/>
            <person name="Chen X."/>
            <person name="Zhang X."/>
            <person name="Shao Z."/>
            <person name="Zhang J."/>
            <person name="Zhang M."/>
        </authorList>
    </citation>
    <scope>NUCLEOTIDE SEQUENCE</scope>
    <source>
        <strain evidence="1">PS10</strain>
    </source>
</reference>
<reference evidence="1" key="1">
    <citation type="submission" date="2022-08" db="EMBL/GenBank/DDBJ databases">
        <authorList>
            <person name="Wang H."/>
        </authorList>
    </citation>
    <scope>NUCLEOTIDE SEQUENCE</scope>
    <source>
        <strain evidence="1">PS10</strain>
    </source>
</reference>
<evidence type="ECO:0000313" key="1">
    <source>
        <dbReference type="EMBL" id="MDL0088142.1"/>
    </source>
</evidence>
<gene>
    <name evidence="1" type="ORF">NYG85_01960</name>
</gene>
<sequence length="256" mass="29644">MQRENEYIVPSIEIDSDKRAVIVHKDYILRGELLKEPLRNSYDINALDVDSFVGLVNEYKEPNSKLFFDDKSIKCIVDFNTKDRAEFCEKRIGLNLAYTPFYYSFNEHLGVNLSQRDFVFLLKSLFMYITNIDGKPNDNMDVIELAQSLQAVKKFDSVQKNTSSKISLDVEIKSGAKENLTLPNKITFKLPIYEADVRLMGEFEVELFVDIKNDSEFNIRLVCYTAEAVRREVLNELVKNIQERCDEVTAYKASLN</sequence>
<evidence type="ECO:0000313" key="2">
    <source>
        <dbReference type="Proteomes" id="UP001173801"/>
    </source>
</evidence>
<proteinExistence type="predicted"/>
<name>A0ABT7HN52_9BACT</name>
<dbReference type="Pfam" id="PF10065">
    <property type="entry name" value="DUF2303"/>
    <property type="match status" value="1"/>
</dbReference>